<feature type="region of interest" description="Disordered" evidence="1">
    <location>
        <begin position="1932"/>
        <end position="2050"/>
    </location>
</feature>
<evidence type="ECO:0000313" key="4">
    <source>
        <dbReference type="Proteomes" id="UP000657918"/>
    </source>
</evidence>
<feature type="compositionally biased region" description="Basic and acidic residues" evidence="1">
    <location>
        <begin position="747"/>
        <end position="762"/>
    </location>
</feature>
<reference evidence="3 4" key="1">
    <citation type="submission" date="2020-10" db="EMBL/GenBank/DDBJ databases">
        <title>Plant Genome Project.</title>
        <authorList>
            <person name="Zhang R.-G."/>
        </authorList>
    </citation>
    <scope>NUCLEOTIDE SEQUENCE [LARGE SCALE GENOMIC DNA]</scope>
    <source>
        <strain evidence="3">FAFU-HL-1</strain>
        <tissue evidence="3">Leaf</tissue>
    </source>
</reference>
<feature type="region of interest" description="Disordered" evidence="1">
    <location>
        <begin position="1266"/>
        <end position="1311"/>
    </location>
</feature>
<gene>
    <name evidence="3" type="ORF">SADUNF_Sadunf01G0139600</name>
</gene>
<protein>
    <recommendedName>
        <fullName evidence="2">Agenet-like domain-containing protein</fullName>
    </recommendedName>
</protein>
<feature type="domain" description="Agenet-like" evidence="2">
    <location>
        <begin position="1587"/>
        <end position="1649"/>
    </location>
</feature>
<dbReference type="CDD" id="cd20405">
    <property type="entry name" value="Tudor_Agenet_AtDUF_rpt1_3"/>
    <property type="match status" value="1"/>
</dbReference>
<dbReference type="PANTHER" id="PTHR48429:SF1">
    <property type="entry name" value="AGENET DOMAIN-CONTAINING PROTEIN"/>
    <property type="match status" value="1"/>
</dbReference>
<dbReference type="PANTHER" id="PTHR48429">
    <property type="entry name" value="AGENET DOMAIN-CONTAINING PROTEIN"/>
    <property type="match status" value="1"/>
</dbReference>
<evidence type="ECO:0000313" key="3">
    <source>
        <dbReference type="EMBL" id="KAF9689892.1"/>
    </source>
</evidence>
<feature type="region of interest" description="Disordered" evidence="1">
    <location>
        <begin position="920"/>
        <end position="975"/>
    </location>
</feature>
<dbReference type="Proteomes" id="UP000657918">
    <property type="component" value="Unassembled WGS sequence"/>
</dbReference>
<feature type="compositionally biased region" description="Polar residues" evidence="1">
    <location>
        <begin position="822"/>
        <end position="836"/>
    </location>
</feature>
<sequence length="2050" mass="219718">MSVRLGKSRLPELRHRMEGGSVSRLALHYVFITWICDLWTSVTAPDWFLLRHCFRDTPMDYDENDFHNHNLHLAGEGSNKFPPVLLPYALPKFDFDDGLNGSLRFDSLVETEVFLGIESNEDNQWIEDFSRGTSGIQFSSSAAESCSLSRHNNVWSEATSLESVEMLLKSVVQEDNTPVQTNTKVSDACDELGCILKHMEPIFKQDSDTSPKVEDTANLQAKFLPGKDVEDFSVLDNDVGQQQPLDDSSQDHKGEASADSGLVPLVDLSATSVEVRQPVIEGSLSNDSNSNHVSQREVDDVVNGPSNDMPQKGPGSGMQDGASLHNITTGNIELTEKDGPDDINNTCDDHKDFLETNTGENQKKGHVLSQEGQMEDENPSSDAMESVEEANIIETNLSNFGELLCVIPKGHSGFPDDLVTSGQSEVDIVGGSMMAIEDDISFERHGIEDSNGSHLDNKSLSNKCEASILSSESCESAKVKVGGTSNSDTGGVSSLAAVCCSAEVVGEVARVPSPFLAESSQICEKSVAPAAGKDTTELPSGNVNTENNFIASRLQFDAASDNKSASDVSCKLANMVTCDTMDGVPMPSGDITNADADIGHKDVKMSPSSEMGFSPLDKEKETKDKISAEASLSGLETSCQLIAGLDPGPESKKGASSGAAGQMVCESAEQSPLMVDACKTEGPHSEVIDKVSLKSTEEMDVCPVLCDSTADEGDDAEVLVKVNDEKESAKVSEPAVNENEMLGPISSEKEEFREDTNKKGQEENEAAIASEDNNDKKIDVPSTSDCGSCAEIGKAASGSPTVIRAAGDFQSESDKEGAKCSVEQTAVADSNASKALSASRDSKQNDASKDERSFTFEVSPLANMPEKEAGNKWQPFLNRPATKAYPILNASPSSGLVQIDPKLAQDAPCESPKVSDVAIVRSGSKGTSERKTRRPSAKAMGKDSARKGNPIKDTASVRLEKGAKTNNVSPSPPGILQHVQSNEMQRYGHVDSSTMKPFVHASSTSGLPDLNSSASPSVMFQQPFTDLQQVQLRAQIFVYGALIQGTTPDEAYMISAFGGSDGGKSLWENALRTSIDRLHGQNPHLTTPETPLQSRPGSRALDQAIKQSAIQSTVISSPIGRTSKGTPAIVNPMVPLSSPLWSVPTPTGDTFQSSSMPRGPIMDHHRALSPMHPHQTSQIRNFAGNSWISQAPFCGPWATSPQTPVLDTSCHFSAQLPITEPVQLTPVKDLSMPIISGAKHVSPGPAIQIGASASVFTGTFPVSDAKKVAASSNQPPTDPKPRKRKKTPVSESPGQNILHPHPQTESVPAPVVTSHPSASVAITTPVINVSKLSTEKFVASVSPTPTDIIQGNQNAEQRNMLSEETLEKVKAARMSREILAKLLADEAVNSGGYSHPSQDNTISVSEGMKNLAKATPASILKGDDGTNNSSSILVVAREAARRRVEVASAAAKRAENMDAIVKAAELAAEAVSQAGKIVAMGDPSPLNELVAVGPEGYWKVAKINNELISKSNAIGRKNLNIDRVGEGRHAPTQVSTEDHARLEDGSLNSCAAAAKDVKGHEGSKVSESENSSRSLGTMENYNSIKEGSHVEVFKDGNGFKAAWFSANVVDLKDGSAYVSYTDLLSVEGSEKLKEWVTLKGEGESAPKIRIARPITAVQFEGSRKRRRAATVDRIWSVGDRADAWIQDSWREGVVIERTKNDDTTLKFKEKHLLLEHGIFGRLSYGKMGNGLNGPGDTPQEKRTRVRSPAVEAKGNDMLSKGFESVETDRHDEPTLLDLAAHEKLFNIGKSTKDGNKPDVLRMARTGLQKEGSRVIFGVPKPGKKRKFMEVSKHYVADQSSKNNEANDSVKFAKYLMPQGSRSRGWKSTLRTESIANRTVASKPKALKSGKPQNVSGRTNTPKDNSLTTVSASNDGAVTDHVAKTKASISHVENTSEKHNMTGFHPLSSSVGATEGTLPSKKIPKPQRVSKGKLAPAGGKLGRIEEDKIFNGDSSKSTSDFTEPRRSNRKIQPTSRLLEGLQSSLTVSKTPSVLHDKSQKSRAASRARGAD</sequence>
<evidence type="ECO:0000259" key="2">
    <source>
        <dbReference type="Pfam" id="PF05641"/>
    </source>
</evidence>
<feature type="region of interest" description="Disordered" evidence="1">
    <location>
        <begin position="742"/>
        <end position="785"/>
    </location>
</feature>
<organism evidence="3 4">
    <name type="scientific">Salix dunnii</name>
    <dbReference type="NCBI Taxonomy" id="1413687"/>
    <lineage>
        <taxon>Eukaryota</taxon>
        <taxon>Viridiplantae</taxon>
        <taxon>Streptophyta</taxon>
        <taxon>Embryophyta</taxon>
        <taxon>Tracheophyta</taxon>
        <taxon>Spermatophyta</taxon>
        <taxon>Magnoliopsida</taxon>
        <taxon>eudicotyledons</taxon>
        <taxon>Gunneridae</taxon>
        <taxon>Pentapetalae</taxon>
        <taxon>rosids</taxon>
        <taxon>fabids</taxon>
        <taxon>Malpighiales</taxon>
        <taxon>Salicaceae</taxon>
        <taxon>Saliceae</taxon>
        <taxon>Salix</taxon>
    </lineage>
</organism>
<accession>A0A835NB85</accession>
<evidence type="ECO:0000256" key="1">
    <source>
        <dbReference type="SAM" id="MobiDB-lite"/>
    </source>
</evidence>
<feature type="compositionally biased region" description="Polar residues" evidence="1">
    <location>
        <begin position="283"/>
        <end position="293"/>
    </location>
</feature>
<keyword evidence="4" id="KW-1185">Reference proteome</keyword>
<dbReference type="OrthoDB" id="433924at2759"/>
<feature type="compositionally biased region" description="Polar residues" evidence="1">
    <location>
        <begin position="1890"/>
        <end position="1911"/>
    </location>
</feature>
<feature type="compositionally biased region" description="Basic residues" evidence="1">
    <location>
        <begin position="1961"/>
        <end position="1970"/>
    </location>
</feature>
<feature type="region of interest" description="Disordered" evidence="1">
    <location>
        <begin position="1525"/>
        <end position="1545"/>
    </location>
</feature>
<dbReference type="InterPro" id="IPR055274">
    <property type="entry name" value="SWO1"/>
</dbReference>
<feature type="region of interest" description="Disordered" evidence="1">
    <location>
        <begin position="281"/>
        <end position="319"/>
    </location>
</feature>
<feature type="compositionally biased region" description="Basic and acidic residues" evidence="1">
    <location>
        <begin position="840"/>
        <end position="854"/>
    </location>
</feature>
<feature type="region of interest" description="Disordered" evidence="1">
    <location>
        <begin position="1877"/>
        <end position="1911"/>
    </location>
</feature>
<dbReference type="EMBL" id="JADGMS010000001">
    <property type="protein sequence ID" value="KAF9689892.1"/>
    <property type="molecule type" value="Genomic_DNA"/>
</dbReference>
<feature type="compositionally biased region" description="Basic and acidic residues" evidence="1">
    <location>
        <begin position="1558"/>
        <end position="1567"/>
    </location>
</feature>
<dbReference type="InterPro" id="IPR008395">
    <property type="entry name" value="Agenet-like_dom"/>
</dbReference>
<feature type="compositionally biased region" description="Polar residues" evidence="1">
    <location>
        <begin position="2009"/>
        <end position="2030"/>
    </location>
</feature>
<feature type="region of interest" description="Disordered" evidence="1">
    <location>
        <begin position="1558"/>
        <end position="1577"/>
    </location>
</feature>
<proteinExistence type="predicted"/>
<name>A0A835NB85_9ROSI</name>
<comment type="caution">
    <text evidence="3">The sequence shown here is derived from an EMBL/GenBank/DDBJ whole genome shotgun (WGS) entry which is preliminary data.</text>
</comment>
<feature type="region of interest" description="Disordered" evidence="1">
    <location>
        <begin position="809"/>
        <end position="856"/>
    </location>
</feature>
<feature type="region of interest" description="Disordered" evidence="1">
    <location>
        <begin position="239"/>
        <end position="263"/>
    </location>
</feature>
<feature type="compositionally biased region" description="Polar residues" evidence="1">
    <location>
        <begin position="1991"/>
        <end position="2000"/>
    </location>
</feature>
<dbReference type="Pfam" id="PF05641">
    <property type="entry name" value="Agenet"/>
    <property type="match status" value="1"/>
</dbReference>